<dbReference type="EMBL" id="CP014223">
    <property type="protein sequence ID" value="AMJ42317.1"/>
    <property type="molecule type" value="Genomic_DNA"/>
</dbReference>
<reference evidence="8" key="4">
    <citation type="submission" date="2016-11" db="EMBL/GenBank/DDBJ databases">
        <authorList>
            <person name="Jaros S."/>
            <person name="Januszkiewicz K."/>
            <person name="Wedrychowicz H."/>
        </authorList>
    </citation>
    <scope>NUCLEOTIDE SEQUENCE [LARGE SCALE GENOMIC DNA]</scope>
    <source>
        <strain evidence="8">DSM 1682</strain>
    </source>
</reference>
<reference evidence="7" key="2">
    <citation type="submission" date="2016-01" db="EMBL/GenBank/DDBJ databases">
        <authorList>
            <person name="Poehlein A."/>
            <person name="Schlien K."/>
            <person name="Gottschalk G."/>
            <person name="Buckel W."/>
            <person name="Daniel R."/>
        </authorList>
    </citation>
    <scope>NUCLEOTIDE SEQUENCE [LARGE SCALE GENOMIC DNA]</scope>
    <source>
        <strain evidence="7">X2</strain>
    </source>
</reference>
<keyword evidence="3" id="KW-0812">Transmembrane</keyword>
<dbReference type="Pfam" id="PF00015">
    <property type="entry name" value="MCPsignal"/>
    <property type="match status" value="1"/>
</dbReference>
<dbReference type="KEGG" id="cpro:CPRO_27710"/>
<reference evidence="5 7" key="1">
    <citation type="journal article" date="2016" name="Genome Announc.">
        <title>Complete Genome Sequence of the Amino Acid-Fermenting Clostridium propionicum X2 (DSM 1682).</title>
        <authorList>
            <person name="Poehlein A."/>
            <person name="Schlien K."/>
            <person name="Chowdhury N.P."/>
            <person name="Gottschalk G."/>
            <person name="Buckel W."/>
            <person name="Daniel R."/>
        </authorList>
    </citation>
    <scope>NUCLEOTIDE SEQUENCE [LARGE SCALE GENOMIC DNA]</scope>
    <source>
        <strain evidence="5 7">X2</strain>
    </source>
</reference>
<proteinExistence type="predicted"/>
<dbReference type="Gene3D" id="1.10.287.950">
    <property type="entry name" value="Methyl-accepting chemotaxis protein"/>
    <property type="match status" value="1"/>
</dbReference>
<dbReference type="PROSITE" id="PS50111">
    <property type="entry name" value="CHEMOTAXIS_TRANSDUC_2"/>
    <property type="match status" value="1"/>
</dbReference>
<dbReference type="Proteomes" id="UP000184204">
    <property type="component" value="Unassembled WGS sequence"/>
</dbReference>
<dbReference type="PANTHER" id="PTHR32089">
    <property type="entry name" value="METHYL-ACCEPTING CHEMOTAXIS PROTEIN MCPB"/>
    <property type="match status" value="1"/>
</dbReference>
<dbReference type="PANTHER" id="PTHR32089:SF112">
    <property type="entry name" value="LYSOZYME-LIKE PROTEIN-RELATED"/>
    <property type="match status" value="1"/>
</dbReference>
<evidence type="ECO:0000313" key="8">
    <source>
        <dbReference type="Proteomes" id="UP000184204"/>
    </source>
</evidence>
<keyword evidence="3" id="KW-0472">Membrane</keyword>
<dbReference type="RefSeq" id="WP_066052959.1">
    <property type="nucleotide sequence ID" value="NZ_CP014223.1"/>
</dbReference>
<dbReference type="Proteomes" id="UP000068026">
    <property type="component" value="Chromosome"/>
</dbReference>
<dbReference type="InterPro" id="IPR004089">
    <property type="entry name" value="MCPsignal_dom"/>
</dbReference>
<dbReference type="GO" id="GO:0007165">
    <property type="term" value="P:signal transduction"/>
    <property type="evidence" value="ECO:0007669"/>
    <property type="project" value="UniProtKB-KW"/>
</dbReference>
<dbReference type="EMBL" id="FQUA01000003">
    <property type="protein sequence ID" value="SHE56225.1"/>
    <property type="molecule type" value="Genomic_DNA"/>
</dbReference>
<dbReference type="GO" id="GO:0016020">
    <property type="term" value="C:membrane"/>
    <property type="evidence" value="ECO:0007669"/>
    <property type="project" value="InterPro"/>
</dbReference>
<keyword evidence="3" id="KW-1133">Transmembrane helix</keyword>
<protein>
    <submittedName>
        <fullName evidence="5 6">Methyl-accepting chemotaxis protein</fullName>
    </submittedName>
</protein>
<gene>
    <name evidence="5" type="primary">mcp4_3</name>
    <name evidence="5" type="ORF">CPRO_27710</name>
    <name evidence="6" type="ORF">SAMN02745151_01136</name>
</gene>
<reference evidence="6" key="3">
    <citation type="submission" date="2016-11" db="EMBL/GenBank/DDBJ databases">
        <authorList>
            <person name="Varghese N."/>
            <person name="Submissions S."/>
        </authorList>
    </citation>
    <scope>NUCLEOTIDE SEQUENCE</scope>
    <source>
        <strain evidence="6">DSM 1682</strain>
    </source>
</reference>
<keyword evidence="7" id="KW-1185">Reference proteome</keyword>
<dbReference type="SMART" id="SM00283">
    <property type="entry name" value="MA"/>
    <property type="match status" value="1"/>
</dbReference>
<feature type="transmembrane region" description="Helical" evidence="3">
    <location>
        <begin position="6"/>
        <end position="24"/>
    </location>
</feature>
<accession>A0A0X8VB21</accession>
<sequence>MKKYGVVVIHGIWTLVLVLLCFVVEPNLFKVVSIIGCVFVGIIGQFIWNRTLIENKHDKNKLSQELAVVSGSIKSVSAEIELTVDESNTYSKTLFQQSTQMAGQMTEVNQIITKSSAAIKNLVSLASTTREMAYQLDENSRNSGQTISNSKTEIMNIVEVIGKIKLTSGNAANAIETLKETSEKISGMLKEITAILSNMKLISINASIEAARAGQAGQGFTVVASEFKNLSHMTEVFVKDIEEQILTMKSDVNNVYCDIAQNNESVDRGVAFSKLIEENLQNMSQSFQKVIIMVEKINAISDEQNRISDMVGDQMESMEDLVIITSQNADAVYHSALSQKNRVENIAKMSMKLGIASDELSEISDSTIQLPARYKTKKFTETLNETARTLLFERE</sequence>
<evidence type="ECO:0000256" key="2">
    <source>
        <dbReference type="PROSITE-ProRule" id="PRU00284"/>
    </source>
</evidence>
<evidence type="ECO:0000256" key="1">
    <source>
        <dbReference type="ARBA" id="ARBA00023224"/>
    </source>
</evidence>
<evidence type="ECO:0000313" key="7">
    <source>
        <dbReference type="Proteomes" id="UP000068026"/>
    </source>
</evidence>
<feature type="domain" description="Methyl-accepting transducer" evidence="4">
    <location>
        <begin position="76"/>
        <end position="319"/>
    </location>
</feature>
<name>A0A0X8VB21_ANAPI</name>
<evidence type="ECO:0000313" key="5">
    <source>
        <dbReference type="EMBL" id="AMJ42317.1"/>
    </source>
</evidence>
<dbReference type="AlphaFoldDB" id="A0A0X8VB21"/>
<dbReference type="SUPFAM" id="SSF58104">
    <property type="entry name" value="Methyl-accepting chemotaxis protein (MCP) signaling domain"/>
    <property type="match status" value="1"/>
</dbReference>
<feature type="transmembrane region" description="Helical" evidence="3">
    <location>
        <begin position="31"/>
        <end position="48"/>
    </location>
</feature>
<organism evidence="6 8">
    <name type="scientific">Anaerotignum propionicum DSM 1682</name>
    <dbReference type="NCBI Taxonomy" id="991789"/>
    <lineage>
        <taxon>Bacteria</taxon>
        <taxon>Bacillati</taxon>
        <taxon>Bacillota</taxon>
        <taxon>Clostridia</taxon>
        <taxon>Lachnospirales</taxon>
        <taxon>Anaerotignaceae</taxon>
        <taxon>Anaerotignum</taxon>
    </lineage>
</organism>
<evidence type="ECO:0000256" key="3">
    <source>
        <dbReference type="SAM" id="Phobius"/>
    </source>
</evidence>
<keyword evidence="1 2" id="KW-0807">Transducer</keyword>
<evidence type="ECO:0000259" key="4">
    <source>
        <dbReference type="PROSITE" id="PS50111"/>
    </source>
</evidence>
<evidence type="ECO:0000313" key="6">
    <source>
        <dbReference type="EMBL" id="SHE56225.1"/>
    </source>
</evidence>
<dbReference type="OrthoDB" id="9813048at2"/>